<gene>
    <name evidence="3" type="primary">LOC111364445</name>
</gene>
<reference evidence="3" key="1">
    <citation type="submission" date="2025-08" db="UniProtKB">
        <authorList>
            <consortium name="RefSeq"/>
        </authorList>
    </citation>
    <scope>IDENTIFICATION</scope>
    <source>
        <strain evidence="3">Ishihara</strain>
        <tissue evidence="3">Whole body</tissue>
    </source>
</reference>
<evidence type="ECO:0000313" key="3">
    <source>
        <dbReference type="RefSeq" id="XP_022837096.1"/>
    </source>
</evidence>
<feature type="coiled-coil region" evidence="1">
    <location>
        <begin position="254"/>
        <end position="281"/>
    </location>
</feature>
<dbReference type="GeneID" id="111364445"/>
<evidence type="ECO:0000256" key="1">
    <source>
        <dbReference type="SAM" id="Coils"/>
    </source>
</evidence>
<dbReference type="Gene3D" id="3.80.10.10">
    <property type="entry name" value="Ribonuclease Inhibitor"/>
    <property type="match status" value="1"/>
</dbReference>
<dbReference type="InterPro" id="IPR001611">
    <property type="entry name" value="Leu-rich_rpt"/>
</dbReference>
<protein>
    <submittedName>
        <fullName evidence="3">Leucine-rich repeat-containing protein 71-like</fullName>
    </submittedName>
</protein>
<dbReference type="SMART" id="SM00368">
    <property type="entry name" value="LRR_RI"/>
    <property type="match status" value="4"/>
</dbReference>
<dbReference type="InterPro" id="IPR053040">
    <property type="entry name" value="LRR-containing_protein_71"/>
</dbReference>
<dbReference type="InterPro" id="IPR032675">
    <property type="entry name" value="LRR_dom_sf"/>
</dbReference>
<sequence>MEANVVITRTYRSMYQSGRENTKTKSKFIPKIPTEIDSNETLPHNLTSNLNEIDVPSDEITVYIEAVYDEYNKLVRLNFNKKNTIKIPRLIFKIIGLILHFHTSLSSIIISSGAHAAAIYEISKFLPKSNITEICLDYTYVPEGNYHILLKHDNLKHLSLSKCNVNDATLQLIASELLRMNPTPKLCALNLATNQITDVGAKCLAEVLRSNRNIGYLNLSDNMISDDGAISIFNILMEFPLTPEEATERRSRLMVRLIERNNLLQKTMKNMQEDGDLAEKKMARRKAVKPPLTNALKKKIDSENTMTKSMEMILYERAEIIVDNLMGPGNDPFSPGNVEFRGTTVYCLGNNVLSYLNIAYNNLSNLSIKKLCDVLKQQKLLARRPRGLVNVVIEGNYLSDSCSELKFIDDSLGAILSTFRKASTTDFRRKSVNPGLSSK</sequence>
<dbReference type="KEGG" id="sliu:111364445"/>
<proteinExistence type="predicted"/>
<accession>A0A9J7EWN8</accession>
<dbReference type="Pfam" id="PF13516">
    <property type="entry name" value="LRR_6"/>
    <property type="match status" value="2"/>
</dbReference>
<evidence type="ECO:0000313" key="2">
    <source>
        <dbReference type="Proteomes" id="UP000301870"/>
    </source>
</evidence>
<dbReference type="RefSeq" id="XP_022837096.1">
    <property type="nucleotide sequence ID" value="XM_022981328.1"/>
</dbReference>
<keyword evidence="2" id="KW-1185">Reference proteome</keyword>
<organism evidence="2 3">
    <name type="scientific">Spodoptera litura</name>
    <name type="common">Asian cotton leafworm</name>
    <dbReference type="NCBI Taxonomy" id="69820"/>
    <lineage>
        <taxon>Eukaryota</taxon>
        <taxon>Metazoa</taxon>
        <taxon>Ecdysozoa</taxon>
        <taxon>Arthropoda</taxon>
        <taxon>Hexapoda</taxon>
        <taxon>Insecta</taxon>
        <taxon>Pterygota</taxon>
        <taxon>Neoptera</taxon>
        <taxon>Endopterygota</taxon>
        <taxon>Lepidoptera</taxon>
        <taxon>Glossata</taxon>
        <taxon>Ditrysia</taxon>
        <taxon>Noctuoidea</taxon>
        <taxon>Noctuidae</taxon>
        <taxon>Amphipyrinae</taxon>
        <taxon>Spodoptera</taxon>
    </lineage>
</organism>
<dbReference type="AlphaFoldDB" id="A0A9J7EWN8"/>
<dbReference type="PANTHER" id="PTHR46984:SF1">
    <property type="entry name" value="LEUCINE-RICH REPEAT-CONTAINING PROTEIN 71"/>
    <property type="match status" value="1"/>
</dbReference>
<name>A0A9J7EWN8_SPOLT</name>
<dbReference type="PANTHER" id="PTHR46984">
    <property type="entry name" value="LEUCINE-RICH REPEAT-CONTAINING PROTEIN 71"/>
    <property type="match status" value="1"/>
</dbReference>
<dbReference type="SUPFAM" id="SSF52047">
    <property type="entry name" value="RNI-like"/>
    <property type="match status" value="1"/>
</dbReference>
<dbReference type="OrthoDB" id="120976at2759"/>
<keyword evidence="1" id="KW-0175">Coiled coil</keyword>
<dbReference type="Proteomes" id="UP000301870">
    <property type="component" value="Chromosome 4"/>
</dbReference>